<reference evidence="1" key="1">
    <citation type="submission" date="2018-06" db="EMBL/GenBank/DDBJ databases">
        <authorList>
            <person name="Zhirakovskaya E."/>
        </authorList>
    </citation>
    <scope>NUCLEOTIDE SEQUENCE</scope>
</reference>
<protein>
    <submittedName>
        <fullName evidence="1">Uncharacterized protein</fullName>
    </submittedName>
</protein>
<organism evidence="1">
    <name type="scientific">hydrothermal vent metagenome</name>
    <dbReference type="NCBI Taxonomy" id="652676"/>
    <lineage>
        <taxon>unclassified sequences</taxon>
        <taxon>metagenomes</taxon>
        <taxon>ecological metagenomes</taxon>
    </lineage>
</organism>
<dbReference type="AlphaFoldDB" id="A0A3B0QZ36"/>
<sequence>MFLLRESFREEFNYQLNQLRRITTHGPSIGRFIEHLLIRLFKKY</sequence>
<name>A0A3B0QZ36_9ZZZZ</name>
<accession>A0A3B0QZ36</accession>
<gene>
    <name evidence="1" type="ORF">MNBD_DELTA01-645</name>
</gene>
<dbReference type="EMBL" id="UOEA01000012">
    <property type="protein sequence ID" value="VAV82306.1"/>
    <property type="molecule type" value="Genomic_DNA"/>
</dbReference>
<feature type="non-terminal residue" evidence="1">
    <location>
        <position position="44"/>
    </location>
</feature>
<proteinExistence type="predicted"/>
<evidence type="ECO:0000313" key="1">
    <source>
        <dbReference type="EMBL" id="VAV82306.1"/>
    </source>
</evidence>